<evidence type="ECO:0000313" key="6">
    <source>
        <dbReference type="Proteomes" id="UP000265566"/>
    </source>
</evidence>
<dbReference type="EMBL" id="PSQE01000001">
    <property type="protein sequence ID" value="RHN79335.1"/>
    <property type="molecule type" value="Genomic_DNA"/>
</dbReference>
<protein>
    <submittedName>
        <fullName evidence="2">F-box protein interaction domain protein</fullName>
    </submittedName>
    <submittedName>
        <fullName evidence="3">Putative F-box domain-containing protein</fullName>
    </submittedName>
</protein>
<evidence type="ECO:0000259" key="1">
    <source>
        <dbReference type="PROSITE" id="PS50181"/>
    </source>
</evidence>
<name>A0A072VIZ9_MEDTR</name>
<sequence>MVETIANKRQRLLPAPVTHIPFDLVVEILCRLPVKFLLQFRCVCKSWNSLISKDQKFFKKHLLLSTKRKHLVTSSLHSSRKELSVMSYSIDSIFTSETATQLDYSPINTDCMDRLIASCDGLICFAIDTHLAVTWNPSIRKLKKLPTLELPPKKFGFTRYAFGYDPFIHNYKVVSVFCYDFKYDGIDTKYDCKTQVKVHILGTHSWRRIKDFPALFPHYRPGIIVNGTVNWFAYSNVVSRGNFSSVIVSLDLEKECYQEIQQPNYGIIDKLTLGMMRDCLCVFANSYSFIDVWLMKEYGNKESWVKFIHVPYFGGFRITKILYVFEDDGHMLLAFMQNGKRGMAAYNSKNDTIKKFKMQDWSSVESTVYVESLISP</sequence>
<dbReference type="OrthoDB" id="1376464at2759"/>
<dbReference type="SMART" id="SM00256">
    <property type="entry name" value="FBOX"/>
    <property type="match status" value="1"/>
</dbReference>
<dbReference type="Pfam" id="PF00646">
    <property type="entry name" value="F-box"/>
    <property type="match status" value="1"/>
</dbReference>
<dbReference type="InterPro" id="IPR036047">
    <property type="entry name" value="F-box-like_dom_sf"/>
</dbReference>
<reference evidence="6" key="4">
    <citation type="journal article" date="2018" name="Nat. Plants">
        <title>Whole-genome landscape of Medicago truncatula symbiotic genes.</title>
        <authorList>
            <person name="Pecrix Y."/>
            <person name="Staton S.E."/>
            <person name="Sallet E."/>
            <person name="Lelandais-Briere C."/>
            <person name="Moreau S."/>
            <person name="Carrere S."/>
            <person name="Blein T."/>
            <person name="Jardinaud M.F."/>
            <person name="Latrasse D."/>
            <person name="Zouine M."/>
            <person name="Zahm M."/>
            <person name="Kreplak J."/>
            <person name="Mayjonade B."/>
            <person name="Satge C."/>
            <person name="Perez M."/>
            <person name="Cauet S."/>
            <person name="Marande W."/>
            <person name="Chantry-Darmon C."/>
            <person name="Lopez-Roques C."/>
            <person name="Bouchez O."/>
            <person name="Berard A."/>
            <person name="Debelle F."/>
            <person name="Munos S."/>
            <person name="Bendahmane A."/>
            <person name="Berges H."/>
            <person name="Niebel A."/>
            <person name="Buitink J."/>
            <person name="Frugier F."/>
            <person name="Benhamed M."/>
            <person name="Crespi M."/>
            <person name="Gouzy J."/>
            <person name="Gamas P."/>
        </authorList>
    </citation>
    <scope>NUCLEOTIDE SEQUENCE [LARGE SCALE GENOMIC DNA]</scope>
    <source>
        <strain evidence="6">cv. Jemalong A17</strain>
    </source>
</reference>
<dbReference type="Proteomes" id="UP000265566">
    <property type="component" value="Chromosome 1"/>
</dbReference>
<organism evidence="2 5">
    <name type="scientific">Medicago truncatula</name>
    <name type="common">Barrel medic</name>
    <name type="synonym">Medicago tribuloides</name>
    <dbReference type="NCBI Taxonomy" id="3880"/>
    <lineage>
        <taxon>Eukaryota</taxon>
        <taxon>Viridiplantae</taxon>
        <taxon>Streptophyta</taxon>
        <taxon>Embryophyta</taxon>
        <taxon>Tracheophyta</taxon>
        <taxon>Spermatophyta</taxon>
        <taxon>Magnoliopsida</taxon>
        <taxon>eudicotyledons</taxon>
        <taxon>Gunneridae</taxon>
        <taxon>Pentapetalae</taxon>
        <taxon>rosids</taxon>
        <taxon>fabids</taxon>
        <taxon>Fabales</taxon>
        <taxon>Fabaceae</taxon>
        <taxon>Papilionoideae</taxon>
        <taxon>50 kb inversion clade</taxon>
        <taxon>NPAAA clade</taxon>
        <taxon>Hologalegina</taxon>
        <taxon>IRL clade</taxon>
        <taxon>Trifolieae</taxon>
        <taxon>Medicago</taxon>
    </lineage>
</organism>
<dbReference type="Gramene" id="rna3112">
    <property type="protein sequence ID" value="RHN79335.1"/>
    <property type="gene ID" value="gene3112"/>
</dbReference>
<reference evidence="2 5" key="2">
    <citation type="journal article" date="2014" name="BMC Genomics">
        <title>An improved genome release (version Mt4.0) for the model legume Medicago truncatula.</title>
        <authorList>
            <person name="Tang H."/>
            <person name="Krishnakumar V."/>
            <person name="Bidwell S."/>
            <person name="Rosen B."/>
            <person name="Chan A."/>
            <person name="Zhou S."/>
            <person name="Gentzbittel L."/>
            <person name="Childs K.L."/>
            <person name="Yandell M."/>
            <person name="Gundlach H."/>
            <person name="Mayer K.F."/>
            <person name="Schwartz D.C."/>
            <person name="Town C.D."/>
        </authorList>
    </citation>
    <scope>GENOME REANNOTATION</scope>
    <source>
        <strain evidence="2">A17</strain>
        <strain evidence="4 5">cv. Jemalong A17</strain>
    </source>
</reference>
<feature type="domain" description="F-box" evidence="1">
    <location>
        <begin position="14"/>
        <end position="61"/>
    </location>
</feature>
<dbReference type="EMBL" id="CM001217">
    <property type="protein sequence ID" value="KEH41782.1"/>
    <property type="molecule type" value="Genomic_DNA"/>
</dbReference>
<dbReference type="STRING" id="3880.A0A072VIZ9"/>
<dbReference type="AlphaFoldDB" id="A0A072VIZ9"/>
<accession>A0A072VIZ9</accession>
<dbReference type="HOGENOM" id="CLU_027176_1_4_1"/>
<dbReference type="SUPFAM" id="SSF81383">
    <property type="entry name" value="F-box domain"/>
    <property type="match status" value="1"/>
</dbReference>
<dbReference type="CDD" id="cd22157">
    <property type="entry name" value="F-box_AtFBW1-like"/>
    <property type="match status" value="1"/>
</dbReference>
<dbReference type="NCBIfam" id="TIGR01640">
    <property type="entry name" value="F_box_assoc_1"/>
    <property type="match status" value="1"/>
</dbReference>
<evidence type="ECO:0000313" key="5">
    <source>
        <dbReference type="Proteomes" id="UP000002051"/>
    </source>
</evidence>
<reference evidence="3" key="5">
    <citation type="journal article" date="2018" name="Nat. Plants">
        <title>Whole-genome landscape of Medicago truncatula symbiotic genes.</title>
        <authorList>
            <person name="Pecrix Y."/>
            <person name="Gamas P."/>
            <person name="Carrere S."/>
        </authorList>
    </citation>
    <scope>NUCLEOTIDE SEQUENCE</scope>
    <source>
        <tissue evidence="3">Leaves</tissue>
    </source>
</reference>
<keyword evidence="5" id="KW-1185">Reference proteome</keyword>
<dbReference type="InterPro" id="IPR017451">
    <property type="entry name" value="F-box-assoc_interact_dom"/>
</dbReference>
<dbReference type="InterPro" id="IPR001810">
    <property type="entry name" value="F-box_dom"/>
</dbReference>
<proteinExistence type="predicted"/>
<dbReference type="EnsemblPlants" id="KEH41782">
    <property type="protein sequence ID" value="KEH41782"/>
    <property type="gene ID" value="MTR_1g054725"/>
</dbReference>
<dbReference type="Proteomes" id="UP000002051">
    <property type="component" value="Unassembled WGS sequence"/>
</dbReference>
<dbReference type="KEGG" id="mtr:25483595"/>
<evidence type="ECO:0000313" key="4">
    <source>
        <dbReference type="EnsemblPlants" id="KEH41782"/>
    </source>
</evidence>
<evidence type="ECO:0000313" key="3">
    <source>
        <dbReference type="EMBL" id="RHN79335.1"/>
    </source>
</evidence>
<reference evidence="4" key="3">
    <citation type="submission" date="2015-04" db="UniProtKB">
        <authorList>
            <consortium name="EnsemblPlants"/>
        </authorList>
    </citation>
    <scope>IDENTIFICATION</scope>
    <source>
        <strain evidence="4">cv. Jemalong A17</strain>
    </source>
</reference>
<dbReference type="InterPro" id="IPR050796">
    <property type="entry name" value="SCF_F-box_component"/>
</dbReference>
<dbReference type="PANTHER" id="PTHR31672">
    <property type="entry name" value="BNACNNG10540D PROTEIN"/>
    <property type="match status" value="1"/>
</dbReference>
<dbReference type="Gene3D" id="1.20.1280.50">
    <property type="match status" value="1"/>
</dbReference>
<dbReference type="PANTHER" id="PTHR31672:SF13">
    <property type="entry name" value="F-BOX PROTEIN CPR30-LIKE"/>
    <property type="match status" value="1"/>
</dbReference>
<dbReference type="PROSITE" id="PS50181">
    <property type="entry name" value="FBOX"/>
    <property type="match status" value="1"/>
</dbReference>
<evidence type="ECO:0000313" key="2">
    <source>
        <dbReference type="EMBL" id="KEH41782.1"/>
    </source>
</evidence>
<dbReference type="Pfam" id="PF07734">
    <property type="entry name" value="FBA_1"/>
    <property type="match status" value="1"/>
</dbReference>
<gene>
    <name evidence="4" type="primary">25483595</name>
    <name evidence="2" type="ordered locus">MTR_1g054725</name>
    <name evidence="3" type="ORF">MtrunA17_Chr1g0176211</name>
</gene>
<dbReference type="InterPro" id="IPR006527">
    <property type="entry name" value="F-box-assoc_dom_typ1"/>
</dbReference>
<reference evidence="2 5" key="1">
    <citation type="journal article" date="2011" name="Nature">
        <title>The Medicago genome provides insight into the evolution of rhizobial symbioses.</title>
        <authorList>
            <person name="Young N.D."/>
            <person name="Debelle F."/>
            <person name="Oldroyd G.E."/>
            <person name="Geurts R."/>
            <person name="Cannon S.B."/>
            <person name="Udvardi M.K."/>
            <person name="Benedito V.A."/>
            <person name="Mayer K.F."/>
            <person name="Gouzy J."/>
            <person name="Schoof H."/>
            <person name="Van de Peer Y."/>
            <person name="Proost S."/>
            <person name="Cook D.R."/>
            <person name="Meyers B.C."/>
            <person name="Spannagl M."/>
            <person name="Cheung F."/>
            <person name="De Mita S."/>
            <person name="Krishnakumar V."/>
            <person name="Gundlach H."/>
            <person name="Zhou S."/>
            <person name="Mudge J."/>
            <person name="Bharti A.K."/>
            <person name="Murray J.D."/>
            <person name="Naoumkina M.A."/>
            <person name="Rosen B."/>
            <person name="Silverstein K.A."/>
            <person name="Tang H."/>
            <person name="Rombauts S."/>
            <person name="Zhao P.X."/>
            <person name="Zhou P."/>
            <person name="Barbe V."/>
            <person name="Bardou P."/>
            <person name="Bechner M."/>
            <person name="Bellec A."/>
            <person name="Berger A."/>
            <person name="Berges H."/>
            <person name="Bidwell S."/>
            <person name="Bisseling T."/>
            <person name="Choisne N."/>
            <person name="Couloux A."/>
            <person name="Denny R."/>
            <person name="Deshpande S."/>
            <person name="Dai X."/>
            <person name="Doyle J.J."/>
            <person name="Dudez A.M."/>
            <person name="Farmer A.D."/>
            <person name="Fouteau S."/>
            <person name="Franken C."/>
            <person name="Gibelin C."/>
            <person name="Gish J."/>
            <person name="Goldstein S."/>
            <person name="Gonzalez A.J."/>
            <person name="Green P.J."/>
            <person name="Hallab A."/>
            <person name="Hartog M."/>
            <person name="Hua A."/>
            <person name="Humphray S.J."/>
            <person name="Jeong D.H."/>
            <person name="Jing Y."/>
            <person name="Jocker A."/>
            <person name="Kenton S.M."/>
            <person name="Kim D.J."/>
            <person name="Klee K."/>
            <person name="Lai H."/>
            <person name="Lang C."/>
            <person name="Lin S."/>
            <person name="Macmil S.L."/>
            <person name="Magdelenat G."/>
            <person name="Matthews L."/>
            <person name="McCorrison J."/>
            <person name="Monaghan E.L."/>
            <person name="Mun J.H."/>
            <person name="Najar F.Z."/>
            <person name="Nicholson C."/>
            <person name="Noirot C."/>
            <person name="O'Bleness M."/>
            <person name="Paule C.R."/>
            <person name="Poulain J."/>
            <person name="Prion F."/>
            <person name="Qin B."/>
            <person name="Qu C."/>
            <person name="Retzel E.F."/>
            <person name="Riddle C."/>
            <person name="Sallet E."/>
            <person name="Samain S."/>
            <person name="Samson N."/>
            <person name="Sanders I."/>
            <person name="Saurat O."/>
            <person name="Scarpelli C."/>
            <person name="Schiex T."/>
            <person name="Segurens B."/>
            <person name="Severin A.J."/>
            <person name="Sherrier D.J."/>
            <person name="Shi R."/>
            <person name="Sims S."/>
            <person name="Singer S.R."/>
            <person name="Sinharoy S."/>
            <person name="Sterck L."/>
            <person name="Viollet A."/>
            <person name="Wang B.B."/>
            <person name="Wang K."/>
            <person name="Wang M."/>
            <person name="Wang X."/>
            <person name="Warfsmann J."/>
            <person name="Weissenbach J."/>
            <person name="White D.D."/>
            <person name="White J.D."/>
            <person name="Wiley G.B."/>
            <person name="Wincker P."/>
            <person name="Xing Y."/>
            <person name="Yang L."/>
            <person name="Yao Z."/>
            <person name="Ying F."/>
            <person name="Zhai J."/>
            <person name="Zhou L."/>
            <person name="Zuber A."/>
            <person name="Denarie J."/>
            <person name="Dixon R.A."/>
            <person name="May G.D."/>
            <person name="Schwartz D.C."/>
            <person name="Rogers J."/>
            <person name="Quetier F."/>
            <person name="Town C.D."/>
            <person name="Roe B.A."/>
        </authorList>
    </citation>
    <scope>NUCLEOTIDE SEQUENCE [LARGE SCALE GENOMIC DNA]</scope>
    <source>
        <strain evidence="2">A17</strain>
        <strain evidence="4 5">cv. Jemalong A17</strain>
    </source>
</reference>